<gene>
    <name evidence="1" type="ORF">DCHRY22_LOCUS6585</name>
</gene>
<proteinExistence type="predicted"/>
<sequence length="120" mass="13000">MSLDVPDSIARGRRPSSHVLTADLLHDHTTTRPYLTVTTNMLTRLPTDGREAGRVSPILRGARHLHPAQAVEPLPASPCPPPPLPRPCPCSLLPAPLVRTLSRDPPHVIANKPSPQMLLT</sequence>
<reference evidence="1" key="1">
    <citation type="submission" date="2021-09" db="EMBL/GenBank/DDBJ databases">
        <authorList>
            <person name="Martin H S."/>
        </authorList>
    </citation>
    <scope>NUCLEOTIDE SEQUENCE</scope>
</reference>
<name>A0A8J2QP81_9NEOP</name>
<evidence type="ECO:0000313" key="1">
    <source>
        <dbReference type="EMBL" id="CAG9565818.1"/>
    </source>
</evidence>
<dbReference type="AlphaFoldDB" id="A0A8J2QP81"/>
<accession>A0A8J2QP81</accession>
<organism evidence="1 2">
    <name type="scientific">Danaus chrysippus</name>
    <name type="common">African queen</name>
    <dbReference type="NCBI Taxonomy" id="151541"/>
    <lineage>
        <taxon>Eukaryota</taxon>
        <taxon>Metazoa</taxon>
        <taxon>Ecdysozoa</taxon>
        <taxon>Arthropoda</taxon>
        <taxon>Hexapoda</taxon>
        <taxon>Insecta</taxon>
        <taxon>Pterygota</taxon>
        <taxon>Neoptera</taxon>
        <taxon>Endopterygota</taxon>
        <taxon>Lepidoptera</taxon>
        <taxon>Glossata</taxon>
        <taxon>Ditrysia</taxon>
        <taxon>Papilionoidea</taxon>
        <taxon>Nymphalidae</taxon>
        <taxon>Danainae</taxon>
        <taxon>Danaini</taxon>
        <taxon>Danaina</taxon>
        <taxon>Danaus</taxon>
        <taxon>Anosia</taxon>
    </lineage>
</organism>
<protein>
    <submittedName>
        <fullName evidence="1">(African queen) hypothetical protein</fullName>
    </submittedName>
</protein>
<dbReference type="Proteomes" id="UP000789524">
    <property type="component" value="Unassembled WGS sequence"/>
</dbReference>
<comment type="caution">
    <text evidence="1">The sequence shown here is derived from an EMBL/GenBank/DDBJ whole genome shotgun (WGS) entry which is preliminary data.</text>
</comment>
<keyword evidence="2" id="KW-1185">Reference proteome</keyword>
<evidence type="ECO:0000313" key="2">
    <source>
        <dbReference type="Proteomes" id="UP000789524"/>
    </source>
</evidence>
<dbReference type="EMBL" id="CAKASE010000054">
    <property type="protein sequence ID" value="CAG9565818.1"/>
    <property type="molecule type" value="Genomic_DNA"/>
</dbReference>